<sequence length="422" mass="46440">MSLSVLGTDVPPTACVEMMNPERAQMLAEAAEEEASKPAPVVKIESSPPLPASGANCNPVGDASLRASRALQDNQRRKGVQSTPDASGQGSALPLKPTTALMQHGETLAALFTPSSSISLKRPLSAVDGGAKNGKGKNRKAQKGLYYTKVLSLGPAPVPDQDTKYLMSLLRNRTLTLCLQPYVKKGCVSVVKTYDFRISQAGLVLHETLSPLGHTRAFPLSLHDADISASDGTISRIVRGELLEDIWPSLNKQLKYQFARQLRTLLNKMRSTATGHKTRVGSVHSGPYSLFLDKHAEHTYYAIRRQPGQNEFMALLMSTLYDTVPMEVAQALISQFRTDYRTVLTHGALCPRNIVVCNDAITWILGWDCAGDYPAWWEYARFFEARTSDANRDWYSYAADIFDDVYPAELAVYQGLARCQQP</sequence>
<organism evidence="2 3">
    <name type="scientific">Fusarium zealandicum</name>
    <dbReference type="NCBI Taxonomy" id="1053134"/>
    <lineage>
        <taxon>Eukaryota</taxon>
        <taxon>Fungi</taxon>
        <taxon>Dikarya</taxon>
        <taxon>Ascomycota</taxon>
        <taxon>Pezizomycotina</taxon>
        <taxon>Sordariomycetes</taxon>
        <taxon>Hypocreomycetidae</taxon>
        <taxon>Hypocreales</taxon>
        <taxon>Nectriaceae</taxon>
        <taxon>Fusarium</taxon>
        <taxon>Fusarium staphyleae species complex</taxon>
    </lineage>
</organism>
<comment type="caution">
    <text evidence="2">The sequence shown here is derived from an EMBL/GenBank/DDBJ whole genome shotgun (WGS) entry which is preliminary data.</text>
</comment>
<dbReference type="PANTHER" id="PTHR21310">
    <property type="entry name" value="AMINOGLYCOSIDE PHOSPHOTRANSFERASE-RELATED-RELATED"/>
    <property type="match status" value="1"/>
</dbReference>
<evidence type="ECO:0008006" key="4">
    <source>
        <dbReference type="Google" id="ProtNLM"/>
    </source>
</evidence>
<dbReference type="InterPro" id="IPR051678">
    <property type="entry name" value="AGP_Transferase"/>
</dbReference>
<protein>
    <recommendedName>
        <fullName evidence="4">Aminoglycoside phosphotransferase domain-containing protein</fullName>
    </recommendedName>
</protein>
<feature type="region of interest" description="Disordered" evidence="1">
    <location>
        <begin position="28"/>
        <end position="95"/>
    </location>
</feature>
<dbReference type="SUPFAM" id="SSF56112">
    <property type="entry name" value="Protein kinase-like (PK-like)"/>
    <property type="match status" value="1"/>
</dbReference>
<accession>A0A8H4UIF9</accession>
<dbReference type="AlphaFoldDB" id="A0A8H4UIF9"/>
<gene>
    <name evidence="2" type="ORF">FZEAL_6064</name>
</gene>
<evidence type="ECO:0000313" key="3">
    <source>
        <dbReference type="Proteomes" id="UP000635477"/>
    </source>
</evidence>
<dbReference type="InterPro" id="IPR011009">
    <property type="entry name" value="Kinase-like_dom_sf"/>
</dbReference>
<dbReference type="OrthoDB" id="4177236at2759"/>
<reference evidence="2" key="2">
    <citation type="submission" date="2020-05" db="EMBL/GenBank/DDBJ databases">
        <authorList>
            <person name="Kim H.-S."/>
            <person name="Proctor R.H."/>
            <person name="Brown D.W."/>
        </authorList>
    </citation>
    <scope>NUCLEOTIDE SEQUENCE</scope>
    <source>
        <strain evidence="2">NRRL 22465</strain>
    </source>
</reference>
<reference evidence="2" key="1">
    <citation type="journal article" date="2020" name="BMC Genomics">
        <title>Correction to: Identification and distribution of gene clusters required for synthesis of sphingolipid metabolism inhibitors in diverse species of the filamentous fungus Fusarium.</title>
        <authorList>
            <person name="Kim H.S."/>
            <person name="Lohmar J.M."/>
            <person name="Busman M."/>
            <person name="Brown D.W."/>
            <person name="Naumann T.A."/>
            <person name="Divon H.H."/>
            <person name="Lysoe E."/>
            <person name="Uhlig S."/>
            <person name="Proctor R.H."/>
        </authorList>
    </citation>
    <scope>NUCLEOTIDE SEQUENCE</scope>
    <source>
        <strain evidence="2">NRRL 22465</strain>
    </source>
</reference>
<proteinExistence type="predicted"/>
<dbReference type="Proteomes" id="UP000635477">
    <property type="component" value="Unassembled WGS sequence"/>
</dbReference>
<dbReference type="PANTHER" id="PTHR21310:SF58">
    <property type="entry name" value="AMINOGLYCOSIDE PHOSPHOTRANSFERASE DOMAIN-CONTAINING PROTEIN"/>
    <property type="match status" value="1"/>
</dbReference>
<evidence type="ECO:0000256" key="1">
    <source>
        <dbReference type="SAM" id="MobiDB-lite"/>
    </source>
</evidence>
<dbReference type="EMBL" id="JABEYC010000440">
    <property type="protein sequence ID" value="KAF4977400.1"/>
    <property type="molecule type" value="Genomic_DNA"/>
</dbReference>
<evidence type="ECO:0000313" key="2">
    <source>
        <dbReference type="EMBL" id="KAF4977400.1"/>
    </source>
</evidence>
<feature type="compositionally biased region" description="Polar residues" evidence="1">
    <location>
        <begin position="80"/>
        <end position="90"/>
    </location>
</feature>
<keyword evidence="3" id="KW-1185">Reference proteome</keyword>
<name>A0A8H4UIF9_9HYPO</name>